<feature type="compositionally biased region" description="Polar residues" evidence="1">
    <location>
        <begin position="151"/>
        <end position="175"/>
    </location>
</feature>
<name>A0A432ZP49_9GAMM</name>
<evidence type="ECO:0000256" key="1">
    <source>
        <dbReference type="SAM" id="MobiDB-lite"/>
    </source>
</evidence>
<feature type="domain" description="YagK/YfjJ C-terminal" evidence="2">
    <location>
        <begin position="10"/>
        <end position="150"/>
    </location>
</feature>
<dbReference type="InterPro" id="IPR057271">
    <property type="entry name" value="YagK_YfjJ_C"/>
</dbReference>
<organism evidence="3 4">
    <name type="scientific">Pseudidiomarina taiwanensis</name>
    <dbReference type="NCBI Taxonomy" id="337250"/>
    <lineage>
        <taxon>Bacteria</taxon>
        <taxon>Pseudomonadati</taxon>
        <taxon>Pseudomonadota</taxon>
        <taxon>Gammaproteobacteria</taxon>
        <taxon>Alteromonadales</taxon>
        <taxon>Idiomarinaceae</taxon>
        <taxon>Pseudidiomarina</taxon>
    </lineage>
</organism>
<keyword evidence="4" id="KW-1185">Reference proteome</keyword>
<gene>
    <name evidence="3" type="ORF">CWI83_00855</name>
</gene>
<dbReference type="Pfam" id="PF11726">
    <property type="entry name" value="YagK_YfjJ_C"/>
    <property type="match status" value="1"/>
</dbReference>
<dbReference type="Proteomes" id="UP000288279">
    <property type="component" value="Unassembled WGS sequence"/>
</dbReference>
<accession>A0A432ZP49</accession>
<feature type="region of interest" description="Disordered" evidence="1">
    <location>
        <begin position="139"/>
        <end position="175"/>
    </location>
</feature>
<comment type="caution">
    <text evidence="3">The sequence shown here is derived from an EMBL/GenBank/DDBJ whole genome shotgun (WGS) entry which is preliminary data.</text>
</comment>
<sequence>MMRQLHCILDYHSKILVIRFDLRLYVYTADNEVISRFNELLHRWLRRNYGMKRLGFCWAREMENSDKQHYHYALMLNGHKVRHPSKILEQAKLYWDEYIQGSFFVPENCYYFIQRHDKEAMQNVIFRLSYLAKVNGKESRPDQTKRFGSSRLENTGSQRLSNRVSSKMVESSPHV</sequence>
<dbReference type="EMBL" id="PIQG01000001">
    <property type="protein sequence ID" value="RUO79670.1"/>
    <property type="molecule type" value="Genomic_DNA"/>
</dbReference>
<proteinExistence type="predicted"/>
<reference evidence="3 4" key="1">
    <citation type="journal article" date="2011" name="Front. Microbiol.">
        <title>Genomic signatures of strain selection and enhancement in Bacillus atrophaeus var. globigii, a historical biowarfare simulant.</title>
        <authorList>
            <person name="Gibbons H.S."/>
            <person name="Broomall S.M."/>
            <person name="McNew L.A."/>
            <person name="Daligault H."/>
            <person name="Chapman C."/>
            <person name="Bruce D."/>
            <person name="Karavis M."/>
            <person name="Krepps M."/>
            <person name="McGregor P.A."/>
            <person name="Hong C."/>
            <person name="Park K.H."/>
            <person name="Akmal A."/>
            <person name="Feldman A."/>
            <person name="Lin J.S."/>
            <person name="Chang W.E."/>
            <person name="Higgs B.W."/>
            <person name="Demirev P."/>
            <person name="Lindquist J."/>
            <person name="Liem A."/>
            <person name="Fochler E."/>
            <person name="Read T.D."/>
            <person name="Tapia R."/>
            <person name="Johnson S."/>
            <person name="Bishop-Lilly K.A."/>
            <person name="Detter C."/>
            <person name="Han C."/>
            <person name="Sozhamannan S."/>
            <person name="Rosenzweig C.N."/>
            <person name="Skowronski E.W."/>
        </authorList>
    </citation>
    <scope>NUCLEOTIDE SEQUENCE [LARGE SCALE GENOMIC DNA]</scope>
    <source>
        <strain evidence="3 4">PIT1</strain>
    </source>
</reference>
<evidence type="ECO:0000313" key="4">
    <source>
        <dbReference type="Proteomes" id="UP000288279"/>
    </source>
</evidence>
<evidence type="ECO:0000313" key="3">
    <source>
        <dbReference type="EMBL" id="RUO79670.1"/>
    </source>
</evidence>
<evidence type="ECO:0000259" key="2">
    <source>
        <dbReference type="Pfam" id="PF11726"/>
    </source>
</evidence>
<protein>
    <recommendedName>
        <fullName evidence="2">YagK/YfjJ C-terminal domain-containing protein</fullName>
    </recommendedName>
</protein>
<dbReference type="AlphaFoldDB" id="A0A432ZP49"/>